<accession>A0A3Q4BUQ7</accession>
<dbReference type="GO" id="GO:0005886">
    <property type="term" value="C:plasma membrane"/>
    <property type="evidence" value="ECO:0007669"/>
    <property type="project" value="UniProtKB-SubCell"/>
</dbReference>
<feature type="region of interest" description="Disordered" evidence="10">
    <location>
        <begin position="1746"/>
        <end position="1771"/>
    </location>
</feature>
<feature type="region of interest" description="Disordered" evidence="10">
    <location>
        <begin position="1354"/>
        <end position="1376"/>
    </location>
</feature>
<feature type="transmembrane region" description="Helical" evidence="11">
    <location>
        <begin position="794"/>
        <end position="814"/>
    </location>
</feature>
<feature type="transmembrane region" description="Helical" evidence="11">
    <location>
        <begin position="59"/>
        <end position="79"/>
    </location>
</feature>
<evidence type="ECO:0000259" key="16">
    <source>
        <dbReference type="Pfam" id="PF24874"/>
    </source>
</evidence>
<feature type="region of interest" description="Disordered" evidence="10">
    <location>
        <begin position="1563"/>
        <end position="1598"/>
    </location>
</feature>
<evidence type="ECO:0000256" key="3">
    <source>
        <dbReference type="ARBA" id="ARBA00022448"/>
    </source>
</evidence>
<feature type="transmembrane region" description="Helical" evidence="11">
    <location>
        <begin position="820"/>
        <end position="837"/>
    </location>
</feature>
<feature type="domain" description="Piezo non-specific cation channel cap" evidence="12">
    <location>
        <begin position="2436"/>
        <end position="2612"/>
    </location>
</feature>
<dbReference type="InterPro" id="IPR031805">
    <property type="entry name" value="Piezo_TM25-28"/>
</dbReference>
<feature type="transmembrane region" description="Helical" evidence="11">
    <location>
        <begin position="1828"/>
        <end position="1855"/>
    </location>
</feature>
<feature type="domain" description="Piezo THU9 and anchor" evidence="16">
    <location>
        <begin position="2079"/>
        <end position="2315"/>
    </location>
</feature>
<dbReference type="STRING" id="94237.ENSMMOP00000025472"/>
<feature type="transmembrane region" description="Helical" evidence="11">
    <location>
        <begin position="1209"/>
        <end position="1233"/>
    </location>
</feature>
<feature type="domain" description="Piezo non-specific cation channel cap" evidence="12">
    <location>
        <begin position="2352"/>
        <end position="2430"/>
    </location>
</feature>
<feature type="transmembrane region" description="Helical" evidence="11">
    <location>
        <begin position="2253"/>
        <end position="2272"/>
    </location>
</feature>
<dbReference type="Pfam" id="PF23188">
    <property type="entry name" value="THU_Piezo1"/>
    <property type="match status" value="1"/>
</dbReference>
<evidence type="ECO:0000256" key="8">
    <source>
        <dbReference type="ARBA" id="ARBA00023136"/>
    </source>
</evidence>
<evidence type="ECO:0000259" key="14">
    <source>
        <dbReference type="Pfam" id="PF23188"/>
    </source>
</evidence>
<dbReference type="Pfam" id="PF24874">
    <property type="entry name" value="Piezo_THU9_anchor"/>
    <property type="match status" value="1"/>
</dbReference>
<evidence type="ECO:0000313" key="18">
    <source>
        <dbReference type="Proteomes" id="UP000261620"/>
    </source>
</evidence>
<feature type="transmembrane region" description="Helical" evidence="11">
    <location>
        <begin position="1002"/>
        <end position="1018"/>
    </location>
</feature>
<dbReference type="OMA" id="NDDAMQW"/>
<dbReference type="Pfam" id="PF12166">
    <property type="entry name" value="Piezo_cap"/>
    <property type="match status" value="2"/>
</dbReference>
<evidence type="ECO:0000256" key="9">
    <source>
        <dbReference type="ARBA" id="ARBA00023303"/>
    </source>
</evidence>
<keyword evidence="9" id="KW-0407">Ion channel</keyword>
<keyword evidence="8 11" id="KW-0472">Membrane</keyword>
<dbReference type="InterPro" id="IPR031334">
    <property type="entry name" value="Piezo_cap_dom"/>
</dbReference>
<feature type="transmembrane region" description="Helical" evidence="11">
    <location>
        <begin position="459"/>
        <end position="479"/>
    </location>
</feature>
<evidence type="ECO:0000313" key="17">
    <source>
        <dbReference type="Ensembl" id="ENSMMOP00000025472.1"/>
    </source>
</evidence>
<feature type="transmembrane region" description="Helical" evidence="11">
    <location>
        <begin position="917"/>
        <end position="935"/>
    </location>
</feature>
<keyword evidence="7" id="KW-0406">Ion transport</keyword>
<keyword evidence="18" id="KW-1185">Reference proteome</keyword>
<feature type="transmembrane region" description="Helical" evidence="11">
    <location>
        <begin position="1149"/>
        <end position="1168"/>
    </location>
</feature>
<name>A0A3Q4BUQ7_MOLML</name>
<keyword evidence="5 11" id="KW-0812">Transmembrane</keyword>
<feature type="transmembrane region" description="Helical" evidence="11">
    <location>
        <begin position="668"/>
        <end position="691"/>
    </location>
</feature>
<dbReference type="InterPro" id="IPR056768">
    <property type="entry name" value="THU_Piezo"/>
</dbReference>
<organism evidence="17 18">
    <name type="scientific">Mola mola</name>
    <name type="common">Ocean sunfish</name>
    <name type="synonym">Tetraodon mola</name>
    <dbReference type="NCBI Taxonomy" id="94237"/>
    <lineage>
        <taxon>Eukaryota</taxon>
        <taxon>Metazoa</taxon>
        <taxon>Chordata</taxon>
        <taxon>Craniata</taxon>
        <taxon>Vertebrata</taxon>
        <taxon>Euteleostomi</taxon>
        <taxon>Actinopterygii</taxon>
        <taxon>Neopterygii</taxon>
        <taxon>Teleostei</taxon>
        <taxon>Neoteleostei</taxon>
        <taxon>Acanthomorphata</taxon>
        <taxon>Eupercaria</taxon>
        <taxon>Tetraodontiformes</taxon>
        <taxon>Molidae</taxon>
        <taxon>Mola</taxon>
    </lineage>
</organism>
<feature type="transmembrane region" description="Helical" evidence="11">
    <location>
        <begin position="1174"/>
        <end position="1197"/>
    </location>
</feature>
<feature type="compositionally biased region" description="Basic and acidic residues" evidence="10">
    <location>
        <begin position="1718"/>
        <end position="1727"/>
    </location>
</feature>
<feature type="transmembrane region" description="Helical" evidence="11">
    <location>
        <begin position="30"/>
        <end position="47"/>
    </location>
</feature>
<feature type="transmembrane region" description="Helical" evidence="11">
    <location>
        <begin position="2124"/>
        <end position="2142"/>
    </location>
</feature>
<feature type="transmembrane region" description="Helical" evidence="11">
    <location>
        <begin position="122"/>
        <end position="140"/>
    </location>
</feature>
<feature type="transmembrane region" description="Helical" evidence="11">
    <location>
        <begin position="2151"/>
        <end position="2169"/>
    </location>
</feature>
<keyword evidence="6 11" id="KW-1133">Transmembrane helix</keyword>
<feature type="transmembrane region" description="Helical" evidence="11">
    <location>
        <begin position="323"/>
        <end position="347"/>
    </location>
</feature>
<dbReference type="Ensembl" id="ENSMMOT00000025905.1">
    <property type="protein sequence ID" value="ENSMMOP00000025472.1"/>
    <property type="gene ID" value="ENSMMOG00000019340.1"/>
</dbReference>
<dbReference type="InterPro" id="IPR056769">
    <property type="entry name" value="Piezo_TM1-24"/>
</dbReference>
<protein>
    <submittedName>
        <fullName evidence="17">Uncharacterized protein</fullName>
    </submittedName>
</protein>
<feature type="compositionally biased region" description="Basic and acidic residues" evidence="10">
    <location>
        <begin position="1687"/>
        <end position="1703"/>
    </location>
</feature>
<dbReference type="Pfam" id="PF15917">
    <property type="entry name" value="Piezo_TM25-28"/>
    <property type="match status" value="1"/>
</dbReference>
<reference evidence="17" key="1">
    <citation type="submission" date="2025-08" db="UniProtKB">
        <authorList>
            <consortium name="Ensembl"/>
        </authorList>
    </citation>
    <scope>IDENTIFICATION</scope>
</reference>
<feature type="compositionally biased region" description="Basic and acidic residues" evidence="10">
    <location>
        <begin position="1464"/>
        <end position="1478"/>
    </location>
</feature>
<evidence type="ECO:0000259" key="13">
    <source>
        <dbReference type="Pfam" id="PF15917"/>
    </source>
</evidence>
<feature type="transmembrane region" description="Helical" evidence="11">
    <location>
        <begin position="234"/>
        <end position="250"/>
    </location>
</feature>
<keyword evidence="4" id="KW-1003">Cell membrane</keyword>
<feature type="compositionally biased region" description="Polar residues" evidence="10">
    <location>
        <begin position="1589"/>
        <end position="1598"/>
    </location>
</feature>
<dbReference type="InterPro" id="IPR027272">
    <property type="entry name" value="Piezo"/>
</dbReference>
<feature type="transmembrane region" description="Helical" evidence="11">
    <location>
        <begin position="2181"/>
        <end position="2199"/>
    </location>
</feature>
<evidence type="ECO:0000256" key="11">
    <source>
        <dbReference type="SAM" id="Phobius"/>
    </source>
</evidence>
<proteinExistence type="inferred from homology"/>
<feature type="transmembrane region" description="Helical" evidence="11">
    <location>
        <begin position="499"/>
        <end position="516"/>
    </location>
</feature>
<feature type="transmembrane region" description="Helical" evidence="11">
    <location>
        <begin position="565"/>
        <end position="584"/>
    </location>
</feature>
<feature type="transmembrane region" description="Helical" evidence="11">
    <location>
        <begin position="590"/>
        <end position="609"/>
    </location>
</feature>
<dbReference type="PANTHER" id="PTHR47049">
    <property type="entry name" value="PIEZO-TYPE MECHANOSENSITIVE ION CHANNEL HOMOLOG"/>
    <property type="match status" value="1"/>
</dbReference>
<evidence type="ECO:0000256" key="7">
    <source>
        <dbReference type="ARBA" id="ARBA00023065"/>
    </source>
</evidence>
<feature type="transmembrane region" description="Helical" evidence="11">
    <location>
        <begin position="1030"/>
        <end position="1052"/>
    </location>
</feature>
<dbReference type="PANTHER" id="PTHR47049:SF6">
    <property type="entry name" value="PIEZO-TYPE MECHANOSENSITIVE ION CHANNEL COMPONENT"/>
    <property type="match status" value="1"/>
</dbReference>
<dbReference type="Proteomes" id="UP000261620">
    <property type="component" value="Unplaced"/>
</dbReference>
<dbReference type="InterPro" id="IPR056770">
    <property type="entry name" value="Piezo_THU9_anchor"/>
</dbReference>
<evidence type="ECO:0000256" key="4">
    <source>
        <dbReference type="ARBA" id="ARBA00022475"/>
    </source>
</evidence>
<evidence type="ECO:0000256" key="5">
    <source>
        <dbReference type="ARBA" id="ARBA00022692"/>
    </source>
</evidence>
<feature type="transmembrane region" description="Helical" evidence="11">
    <location>
        <begin position="621"/>
        <end position="639"/>
    </location>
</feature>
<evidence type="ECO:0000259" key="15">
    <source>
        <dbReference type="Pfam" id="PF24871"/>
    </source>
</evidence>
<reference evidence="17" key="2">
    <citation type="submission" date="2025-09" db="UniProtKB">
        <authorList>
            <consortium name="Ensembl"/>
        </authorList>
    </citation>
    <scope>IDENTIFICATION</scope>
</reference>
<keyword evidence="3" id="KW-0813">Transport</keyword>
<feature type="region of interest" description="Disordered" evidence="10">
    <location>
        <begin position="1679"/>
        <end position="1733"/>
    </location>
</feature>
<feature type="transmembrane region" description="Helical" evidence="11">
    <location>
        <begin position="257"/>
        <end position="280"/>
    </location>
</feature>
<feature type="transmembrane region" description="Helical" evidence="11">
    <location>
        <begin position="2525"/>
        <end position="2548"/>
    </location>
</feature>
<evidence type="ECO:0000256" key="1">
    <source>
        <dbReference type="ARBA" id="ARBA00004651"/>
    </source>
</evidence>
<feature type="transmembrane region" description="Helical" evidence="11">
    <location>
        <begin position="2220"/>
        <end position="2241"/>
    </location>
</feature>
<comment type="similarity">
    <text evidence="2">Belongs to the PIEZO (TC 1.A.75) family.</text>
</comment>
<feature type="transmembrane region" description="Helical" evidence="11">
    <location>
        <begin position="844"/>
        <end position="862"/>
    </location>
</feature>
<evidence type="ECO:0000259" key="12">
    <source>
        <dbReference type="Pfam" id="PF12166"/>
    </source>
</evidence>
<feature type="domain" description="Piezo transmembrane helical unit" evidence="14">
    <location>
        <begin position="1822"/>
        <end position="1942"/>
    </location>
</feature>
<feature type="transmembrane region" description="Helical" evidence="11">
    <location>
        <begin position="2081"/>
        <end position="2104"/>
    </location>
</feature>
<evidence type="ECO:0000256" key="10">
    <source>
        <dbReference type="SAM" id="MobiDB-lite"/>
    </source>
</evidence>
<feature type="domain" description="Piezo TM1-24" evidence="15">
    <location>
        <begin position="26"/>
        <end position="700"/>
    </location>
</feature>
<feature type="region of interest" description="Disordered" evidence="10">
    <location>
        <begin position="1456"/>
        <end position="1479"/>
    </location>
</feature>
<dbReference type="GO" id="GO:0008381">
    <property type="term" value="F:mechanosensitive monoatomic ion channel activity"/>
    <property type="evidence" value="ECO:0007669"/>
    <property type="project" value="InterPro"/>
</dbReference>
<feature type="transmembrane region" description="Helical" evidence="11">
    <location>
        <begin position="434"/>
        <end position="452"/>
    </location>
</feature>
<feature type="region of interest" description="Disordered" evidence="10">
    <location>
        <begin position="1985"/>
        <end position="2031"/>
    </location>
</feature>
<feature type="transmembrane region" description="Helical" evidence="11">
    <location>
        <begin position="209"/>
        <end position="228"/>
    </location>
</feature>
<sequence length="2615" mass="304118">MASEVVCGLVFRLLLPVCLAAACLFRYNTLSFVYLIYLLLIPLFAEPTSTTMQGHTGRLLQSLCFSSMSFLLLHIIYQITVNSLLAGNSIASDFNCSTWEKSLRQIGFESVIGADAGNGIRVFIPDIGMFMASLAIWLLCRSMVQKRPPEDMAQYNTDFDAEEQVGLEKLKDEEEEEEEEEEAKESTKSKILRLVAEVASKVKEIIGNLITTAGQVVVTILLGLTGIMLPSLTSAVYFFIFLFLCTWWSLCRTFDTLIFSCMCVLMAIFSAGHLIVLYLYQFQFFQESIPPDDSLIRVFGFSPIVQSDCSYTWKLIVHPERKWYYFVNPIMLLILYYTLATLIRLWLQEPIDQLTAVPDLNGTSFDFVTAENGPMCLDLYSTPQYKMDQRSDCTGGPFTFCKRGVSAMVKIFHFIMKQSYICALIAMMAWSITYVSWLTFVFLMWSCMLWMVRDRRRYAMLSSPFMVAYGNLLIVLQYIWSFENMEPVSGLFVKKNNPFHSLSSKVLCLLSFWLLLRQTLTERREKQKEDSAALSDVFVEDEKKKEEQEEEGGEHDIMQVLGNMVMALLVKYWIYICSGMFFFVSFEGTIVMYKIIYMMMFLSCVALYQVHFEWWRRILKYFWMSVVIYTMLVLTLIYTCQFESSMPFWSNVTGMDQESLIDLGLEKFSLAMLFTRIFIPTSFLLVCILHLHYFHDRFLELTDLQAVVAKDESIIYSHAKVSGRVYLIINRWVFARFLWHPPSSPFTSEPPLPATVEKRPFPMVTYLKNKWHLVVDRLTVLFLKFLEYFHKLQLFIWWLLEIHIIKIVSCYIVLVSVKEVSLFNYVFLASWAFALPYSQYRPLASSVCTVWTCVIIVCKMLYQLKSINPPSYSKNCSMPESYSKDQMTEMKDSLLYKEPVEPAHWVGLRKSDDLLDYLRNNLLMLALLAFEVTIYRHQKYYRLRNKLSPPAARIIFHDITRQHLDIGILSFIKYFINYFFYKFGLETCLLLGVNVIGQRMDFYAMLHAFALIAVMYKRRRKAIAEIWPKYCCFLACMLTFQYFVCIGIPPAACKDYPWRFPNSTTDSNVVKWLYVPDFKTKPNSSFLIYDFMLLLCASLQRQVFEDENKAAVRLMAGDNVEICRDLDAATFSVHNPVPDFIHCRSYLDMLKVIMFSYLFWFVLTIIFITGTTRISIFCMGYLVACFYFLLFGGELLLKPIKKILHYWDFLIAYNIFVITMKNILSILACGYINSLMVNHCWLIQVFSLACTIKDYNINLPSNEAGIIWDSICFAFLLLQRRVFMSYYFLHVVADIRASQILASRGAELFQATIVKAVRARLEEEHSKYLTSCRIKVRQQKFKRGKEKMLRIAQESGEGQTLVQPEDDDDDAHRTKAKTKKKQWWRPWVDHASMVRSGDYYLFETSEEEEEEEEKKDDELPKKSAFQFLYHAWITDPKATMKAQGKEKRKFWKKYTKGVRRRKTKKDDGQEKEENKKSSGPDNIIKRVFNIIKFTWELFQTTVDSFTKWMNDMCREYMDISTVLRIERCMLTREVKKGNVPSRESIHIYYQKAMRLNMSRQASIDQLSEDELDSDSRVRRRRGGYRMESQDSTASRDSISSAFTEATTLFSRQSTLEDLDGMPECIPKTSERARPKLRKMYGLDVSKSSMDSGSSFVEVTQCITLYSRQGTTETIEEVEDEVEEAEPVQEKDFTTESHDGEGRQDFMQTEGKAGLLHTPDTDASKTSDAEVPPSYSKAVSFDRLEVSDDESDMDRKRRMVMTSDSRSDSRSDIMLPSMTTELTASELLLNKMFYDEELEQSDKFYQRQPQVLQLCYALYNMLVAHSEMVCYLVIIINHMVSASCATLVLPITIFLWAMLSVPRPSKRYWMTAIIYTEVTIVIKYFFQFGFFPFNQNKIDKNKPYHPPNIIGVEKKDGYVHYDLVQLLALFFHRSILKCHGLWDEDNPKEKKELSPQSRRGSAHTLRSINFGTSIDSGHVQVHYPQQQTYRRRKSSSGGSHRSLHSSAGSKRGSTASKNSSHKDGSDSGVRQKTRKQMIMEKLREQLFKGKAFLLKRFMEIYLPMKHFFHNLIHPEYSAVTDVYVLMFLADTVDFIIIVFGFWAFGKHSAADITSSLSEDQVPGPFLVMVLIQFGTMVVDRALYLRKSVMGKVIFQVILLFGIHFWMFFILPGVTEKRFSENIVAQMWYFVKCIYFGLSAYQIRCGYPTRVLGNFLTKSYNYVNLFLFQGFRLVPFLTELRAVMDWVWTDTSLSLSSWICVEDIYAHIFILKCWRESEKRYPQPRGQKKKKVVKYGMGGMIVVLLICIVWFPLLFMSLVKSVAGVVNRPLDVSFEITLAGFQPIFKMSAQQNQLQNLTKAEFETFLKKYKHDDQALQWLEGYMPEDLCIAQLKGSSNSLWTISPPSRNNLIEMLHSEEEFIITVSWSVQRYAITTCYRMILKEIFPRYIRAPSDSDAKPVDQLYQDEKMFNITLNLKRAENVSDQIQEWWIVNQTELGPIEKRSPKQKYDEGLEVYVFSDQVSPPSLGFLAGYGIMGLYASVVLVIGKFVREFFSGISHNIMFEELPNVDRILKLCTDIFLVRETGELDLEEDMYAKLIFLYRSPETMIKWTREKTQ</sequence>
<evidence type="ECO:0000256" key="6">
    <source>
        <dbReference type="ARBA" id="ARBA00022989"/>
    </source>
</evidence>
<feature type="transmembrane region" description="Helical" evidence="11">
    <location>
        <begin position="1867"/>
        <end position="1885"/>
    </location>
</feature>
<feature type="transmembrane region" description="Helical" evidence="11">
    <location>
        <begin position="2293"/>
        <end position="2317"/>
    </location>
</feature>
<feature type="transmembrane region" description="Helical" evidence="11">
    <location>
        <begin position="978"/>
        <end position="996"/>
    </location>
</feature>
<feature type="domain" description="Piezo TM25-28" evidence="13">
    <location>
        <begin position="1129"/>
        <end position="1445"/>
    </location>
</feature>
<dbReference type="Pfam" id="PF24871">
    <property type="entry name" value="Piezo_TM1-24"/>
    <property type="match status" value="1"/>
</dbReference>
<evidence type="ECO:0000256" key="2">
    <source>
        <dbReference type="ARBA" id="ARBA00007821"/>
    </source>
</evidence>
<comment type="subcellular location">
    <subcellularLocation>
        <location evidence="1">Cell membrane</location>
        <topology evidence="1">Multi-pass membrane protein</topology>
    </subcellularLocation>
</comment>
<feature type="compositionally biased region" description="Low complexity" evidence="10">
    <location>
        <begin position="1994"/>
        <end position="2009"/>
    </location>
</feature>